<dbReference type="PANTHER" id="PTHR23268">
    <property type="entry name" value="T-CELL RECEPTOR BETA CHAIN"/>
    <property type="match status" value="1"/>
</dbReference>
<name>A0A060YMH3_ONCMY</name>
<sequence length="146" mass="16538">MMVDASVNFSILLLLLPVLNSSRISQTPEAVIVRPKGSSSLSCSHNTSNVFYMYWYRRPAQSRALTLVGYLYSGTANLETDFTNDRFSLQGNAGSRGDLQISNPTTEDSGEYFCATREAHCSRFSSFLYKNPSLWYITQFIVFDWQ</sequence>
<evidence type="ECO:0000256" key="3">
    <source>
        <dbReference type="SAM" id="SignalP"/>
    </source>
</evidence>
<accession>A0A060YMH3</accession>
<dbReference type="InterPro" id="IPR007110">
    <property type="entry name" value="Ig-like_dom"/>
</dbReference>
<proteinExistence type="predicted"/>
<dbReference type="SMART" id="SM00406">
    <property type="entry name" value="IGv"/>
    <property type="match status" value="1"/>
</dbReference>
<dbReference type="STRING" id="8022.A0A060YMH3"/>
<evidence type="ECO:0000313" key="6">
    <source>
        <dbReference type="Proteomes" id="UP000193380"/>
    </source>
</evidence>
<protein>
    <recommendedName>
        <fullName evidence="4">Ig-like domain-containing protein</fullName>
    </recommendedName>
</protein>
<dbReference type="InterPro" id="IPR013106">
    <property type="entry name" value="Ig_V-set"/>
</dbReference>
<feature type="signal peptide" evidence="3">
    <location>
        <begin position="1"/>
        <end position="21"/>
    </location>
</feature>
<evidence type="ECO:0000313" key="5">
    <source>
        <dbReference type="EMBL" id="CDQ90320.1"/>
    </source>
</evidence>
<dbReference type="EMBL" id="FR910396">
    <property type="protein sequence ID" value="CDQ90320.1"/>
    <property type="molecule type" value="Genomic_DNA"/>
</dbReference>
<evidence type="ECO:0000256" key="2">
    <source>
        <dbReference type="ARBA" id="ARBA00022859"/>
    </source>
</evidence>
<dbReference type="InterPro" id="IPR003599">
    <property type="entry name" value="Ig_sub"/>
</dbReference>
<keyword evidence="1 3" id="KW-0732">Signal</keyword>
<dbReference type="InterPro" id="IPR050413">
    <property type="entry name" value="TCR_beta_variable"/>
</dbReference>
<dbReference type="Proteomes" id="UP000193380">
    <property type="component" value="Unassembled WGS sequence"/>
</dbReference>
<organism evidence="5 6">
    <name type="scientific">Oncorhynchus mykiss</name>
    <name type="common">Rainbow trout</name>
    <name type="synonym">Salmo gairdneri</name>
    <dbReference type="NCBI Taxonomy" id="8022"/>
    <lineage>
        <taxon>Eukaryota</taxon>
        <taxon>Metazoa</taxon>
        <taxon>Chordata</taxon>
        <taxon>Craniata</taxon>
        <taxon>Vertebrata</taxon>
        <taxon>Euteleostomi</taxon>
        <taxon>Actinopterygii</taxon>
        <taxon>Neopterygii</taxon>
        <taxon>Teleostei</taxon>
        <taxon>Protacanthopterygii</taxon>
        <taxon>Salmoniformes</taxon>
        <taxon>Salmonidae</taxon>
        <taxon>Salmoninae</taxon>
        <taxon>Oncorhynchus</taxon>
    </lineage>
</organism>
<dbReference type="PROSITE" id="PS50835">
    <property type="entry name" value="IG_LIKE"/>
    <property type="match status" value="1"/>
</dbReference>
<dbReference type="PaxDb" id="8022-A0A060YMH3"/>
<dbReference type="SUPFAM" id="SSF48726">
    <property type="entry name" value="Immunoglobulin"/>
    <property type="match status" value="1"/>
</dbReference>
<feature type="chain" id="PRO_5001591789" description="Ig-like domain-containing protein" evidence="3">
    <location>
        <begin position="22"/>
        <end position="146"/>
    </location>
</feature>
<dbReference type="Gene3D" id="2.60.40.10">
    <property type="entry name" value="Immunoglobulins"/>
    <property type="match status" value="1"/>
</dbReference>
<reference evidence="5" key="1">
    <citation type="journal article" date="2014" name="Nat. Commun.">
        <title>The rainbow trout genome provides novel insights into evolution after whole-genome duplication in vertebrates.</title>
        <authorList>
            <person name="Berthelot C."/>
            <person name="Brunet F."/>
            <person name="Chalopin D."/>
            <person name="Juanchich A."/>
            <person name="Bernard M."/>
            <person name="Noel B."/>
            <person name="Bento P."/>
            <person name="Da Silva C."/>
            <person name="Labadie K."/>
            <person name="Alberti A."/>
            <person name="Aury J.M."/>
            <person name="Louis A."/>
            <person name="Dehais P."/>
            <person name="Bardou P."/>
            <person name="Montfort J."/>
            <person name="Klopp C."/>
            <person name="Cabau C."/>
            <person name="Gaspin C."/>
            <person name="Thorgaard G.H."/>
            <person name="Boussaha M."/>
            <person name="Quillet E."/>
            <person name="Guyomard R."/>
            <person name="Galiana D."/>
            <person name="Bobe J."/>
            <person name="Volff J.N."/>
            <person name="Genet C."/>
            <person name="Wincker P."/>
            <person name="Jaillon O."/>
            <person name="Roest Crollius H."/>
            <person name="Guiguen Y."/>
        </authorList>
    </citation>
    <scope>NUCLEOTIDE SEQUENCE [LARGE SCALE GENOMIC DNA]</scope>
</reference>
<evidence type="ECO:0000256" key="1">
    <source>
        <dbReference type="ARBA" id="ARBA00022729"/>
    </source>
</evidence>
<reference evidence="5" key="2">
    <citation type="submission" date="2014-03" db="EMBL/GenBank/DDBJ databases">
        <authorList>
            <person name="Genoscope - CEA"/>
        </authorList>
    </citation>
    <scope>NUCLEOTIDE SEQUENCE</scope>
</reference>
<gene>
    <name evidence="5" type="ORF">GSONMT00005754001</name>
</gene>
<feature type="domain" description="Ig-like" evidence="4">
    <location>
        <begin position="17"/>
        <end position="125"/>
    </location>
</feature>
<keyword evidence="2" id="KW-0391">Immunity</keyword>
<dbReference type="Pfam" id="PF07686">
    <property type="entry name" value="V-set"/>
    <property type="match status" value="1"/>
</dbReference>
<dbReference type="InterPro" id="IPR013783">
    <property type="entry name" value="Ig-like_fold"/>
</dbReference>
<dbReference type="AlphaFoldDB" id="A0A060YMH3"/>
<dbReference type="InterPro" id="IPR036179">
    <property type="entry name" value="Ig-like_dom_sf"/>
</dbReference>
<dbReference type="GO" id="GO:0002376">
    <property type="term" value="P:immune system process"/>
    <property type="evidence" value="ECO:0007669"/>
    <property type="project" value="UniProtKB-KW"/>
</dbReference>
<dbReference type="GO" id="GO:0007166">
    <property type="term" value="P:cell surface receptor signaling pathway"/>
    <property type="evidence" value="ECO:0007669"/>
    <property type="project" value="TreeGrafter"/>
</dbReference>
<evidence type="ECO:0000259" key="4">
    <source>
        <dbReference type="PROSITE" id="PS50835"/>
    </source>
</evidence>
<dbReference type="GO" id="GO:0005886">
    <property type="term" value="C:plasma membrane"/>
    <property type="evidence" value="ECO:0007669"/>
    <property type="project" value="TreeGrafter"/>
</dbReference>
<dbReference type="SMART" id="SM00409">
    <property type="entry name" value="IG"/>
    <property type="match status" value="1"/>
</dbReference>